<dbReference type="Gene3D" id="3.60.60.10">
    <property type="entry name" value="Penicillin V Acylase, Chain A"/>
    <property type="match status" value="1"/>
</dbReference>
<dbReference type="PANTHER" id="PTHR35527">
    <property type="entry name" value="CHOLOYLGLYCINE HYDROLASE"/>
    <property type="match status" value="1"/>
</dbReference>
<gene>
    <name evidence="5" type="ORF">EDB81DRAFT_898066</name>
</gene>
<dbReference type="InterPro" id="IPR029055">
    <property type="entry name" value="Ntn_hydrolases_N"/>
</dbReference>
<keyword evidence="6" id="KW-1185">Reference proteome</keyword>
<feature type="domain" description="Choloylglycine hydrolase/NAAA C-terminal" evidence="4">
    <location>
        <begin position="31"/>
        <end position="217"/>
    </location>
</feature>
<evidence type="ECO:0000256" key="1">
    <source>
        <dbReference type="ARBA" id="ARBA00006625"/>
    </source>
</evidence>
<dbReference type="PANTHER" id="PTHR35527:SF2">
    <property type="entry name" value="HYDROLASE"/>
    <property type="match status" value="1"/>
</dbReference>
<evidence type="ECO:0000259" key="4">
    <source>
        <dbReference type="Pfam" id="PF02275"/>
    </source>
</evidence>
<dbReference type="Pfam" id="PF02275">
    <property type="entry name" value="CBAH"/>
    <property type="match status" value="1"/>
</dbReference>
<comment type="caution">
    <text evidence="5">The sequence shown here is derived from an EMBL/GenBank/DDBJ whole genome shotgun (WGS) entry which is preliminary data.</text>
</comment>
<organism evidence="5 6">
    <name type="scientific">Dactylonectria macrodidyma</name>
    <dbReference type="NCBI Taxonomy" id="307937"/>
    <lineage>
        <taxon>Eukaryota</taxon>
        <taxon>Fungi</taxon>
        <taxon>Dikarya</taxon>
        <taxon>Ascomycota</taxon>
        <taxon>Pezizomycotina</taxon>
        <taxon>Sordariomycetes</taxon>
        <taxon>Hypocreomycetidae</taxon>
        <taxon>Hypocreales</taxon>
        <taxon>Nectriaceae</taxon>
        <taxon>Dactylonectria</taxon>
    </lineage>
</organism>
<dbReference type="Proteomes" id="UP000738349">
    <property type="component" value="Unassembled WGS sequence"/>
</dbReference>
<proteinExistence type="inferred from homology"/>
<dbReference type="InterPro" id="IPR029132">
    <property type="entry name" value="CBAH/NAAA_C"/>
</dbReference>
<name>A0A9P9JND6_9HYPO</name>
<evidence type="ECO:0000313" key="6">
    <source>
        <dbReference type="Proteomes" id="UP000738349"/>
    </source>
</evidence>
<accession>A0A9P9JND6</accession>
<evidence type="ECO:0000313" key="5">
    <source>
        <dbReference type="EMBL" id="KAH7176665.1"/>
    </source>
</evidence>
<comment type="similarity">
    <text evidence="1">Belongs to the peptidase C59 family.</text>
</comment>
<keyword evidence="2" id="KW-0378">Hydrolase</keyword>
<dbReference type="SUPFAM" id="SSF56235">
    <property type="entry name" value="N-terminal nucleophile aminohydrolases (Ntn hydrolases)"/>
    <property type="match status" value="1"/>
</dbReference>
<sequence>MHNSSSLAAAACLVSSAMASSRVAYKAGVDNRITIGRSMDFLTDTNTTIWTFPPALRRYGGVSGNPFTWTTRYGSVSAVVLDQVYVEGLNTEGLSGSAMYTAGSGHGERVESRDGMFENLWMQYFLDMYASVAEAASDYCPSEGGEEKFQVVGRSLLEGIDMGLHVTLSDKKGDNLILEFIKGKLKCHRSRKYNVVTNMPSFDKELAIDALWSPVSEYALPDRFVRLSHYNSLVPQAPDLETAVAYTAGMIRAVSTPMIDLDAEDENGDEDEEAGTTEVWPTMWRMFTDTLDKVVFYESATSPMSFWYDVSELNLTEGAQVTRLPLVDMPWRKRVGDVTDKFEPVSDNECIWTVVHLKH</sequence>
<dbReference type="GO" id="GO:0016787">
    <property type="term" value="F:hydrolase activity"/>
    <property type="evidence" value="ECO:0007669"/>
    <property type="project" value="UniProtKB-KW"/>
</dbReference>
<dbReference type="InterPro" id="IPR052193">
    <property type="entry name" value="Peptidase_C59"/>
</dbReference>
<reference evidence="5" key="1">
    <citation type="journal article" date="2021" name="Nat. Commun.">
        <title>Genetic determinants of endophytism in the Arabidopsis root mycobiome.</title>
        <authorList>
            <person name="Mesny F."/>
            <person name="Miyauchi S."/>
            <person name="Thiergart T."/>
            <person name="Pickel B."/>
            <person name="Atanasova L."/>
            <person name="Karlsson M."/>
            <person name="Huettel B."/>
            <person name="Barry K.W."/>
            <person name="Haridas S."/>
            <person name="Chen C."/>
            <person name="Bauer D."/>
            <person name="Andreopoulos W."/>
            <person name="Pangilinan J."/>
            <person name="LaButti K."/>
            <person name="Riley R."/>
            <person name="Lipzen A."/>
            <person name="Clum A."/>
            <person name="Drula E."/>
            <person name="Henrissat B."/>
            <person name="Kohler A."/>
            <person name="Grigoriev I.V."/>
            <person name="Martin F.M."/>
            <person name="Hacquard S."/>
        </authorList>
    </citation>
    <scope>NUCLEOTIDE SEQUENCE</scope>
    <source>
        <strain evidence="5">MPI-CAGE-AT-0147</strain>
    </source>
</reference>
<dbReference type="EMBL" id="JAGMUV010000001">
    <property type="protein sequence ID" value="KAH7176665.1"/>
    <property type="molecule type" value="Genomic_DNA"/>
</dbReference>
<dbReference type="AlphaFoldDB" id="A0A9P9JND6"/>
<keyword evidence="3" id="KW-0732">Signal</keyword>
<dbReference type="OrthoDB" id="63199at2759"/>
<feature type="chain" id="PRO_5040373088" evidence="3">
    <location>
        <begin position="20"/>
        <end position="359"/>
    </location>
</feature>
<evidence type="ECO:0000256" key="2">
    <source>
        <dbReference type="ARBA" id="ARBA00022801"/>
    </source>
</evidence>
<protein>
    <submittedName>
        <fullName evidence="5">Nucleophile aminohydrolase</fullName>
    </submittedName>
</protein>
<evidence type="ECO:0000256" key="3">
    <source>
        <dbReference type="SAM" id="SignalP"/>
    </source>
</evidence>
<feature type="signal peptide" evidence="3">
    <location>
        <begin position="1"/>
        <end position="19"/>
    </location>
</feature>